<accession>A0A175YMX2</accession>
<name>A0A175YMX2_DAUCS</name>
<gene>
    <name evidence="1" type="ORF">DCAR_0832013</name>
</gene>
<dbReference type="EMBL" id="CP093350">
    <property type="protein sequence ID" value="WOH12509.1"/>
    <property type="molecule type" value="Genomic_DNA"/>
</dbReference>
<organism evidence="1 2">
    <name type="scientific">Daucus carota subsp. sativus</name>
    <name type="common">Carrot</name>
    <dbReference type="NCBI Taxonomy" id="79200"/>
    <lineage>
        <taxon>Eukaryota</taxon>
        <taxon>Viridiplantae</taxon>
        <taxon>Streptophyta</taxon>
        <taxon>Embryophyta</taxon>
        <taxon>Tracheophyta</taxon>
        <taxon>Spermatophyta</taxon>
        <taxon>Magnoliopsida</taxon>
        <taxon>eudicotyledons</taxon>
        <taxon>Gunneridae</taxon>
        <taxon>Pentapetalae</taxon>
        <taxon>asterids</taxon>
        <taxon>campanulids</taxon>
        <taxon>Apiales</taxon>
        <taxon>Apiaceae</taxon>
        <taxon>Apioideae</taxon>
        <taxon>Scandiceae</taxon>
        <taxon>Daucinae</taxon>
        <taxon>Daucus</taxon>
        <taxon>Daucus sect. Daucus</taxon>
    </lineage>
</organism>
<evidence type="ECO:0000313" key="2">
    <source>
        <dbReference type="Proteomes" id="UP000077755"/>
    </source>
</evidence>
<dbReference type="AlphaFoldDB" id="A0A175YMX2"/>
<protein>
    <submittedName>
        <fullName evidence="1">Uncharacterized protein</fullName>
    </submittedName>
</protein>
<evidence type="ECO:0000313" key="1">
    <source>
        <dbReference type="EMBL" id="WOH12509.1"/>
    </source>
</evidence>
<dbReference type="Proteomes" id="UP000077755">
    <property type="component" value="Chromosome 8"/>
</dbReference>
<sequence length="152" mass="15741">MVPPVAPKVLANLDGNSPGGSNSLAVVNEGKMKCKGKMFQGYAFNDNGFISSKAVGILNSGCLSSFAPTFANEVVNLEAPVGKGLFAKDVLHHVCLDSLNVISAILNPPVSPPPLPEAAGILMPVDQMLICMGFDSSSPLHAPKKARRAASV</sequence>
<reference evidence="1" key="2">
    <citation type="submission" date="2022-03" db="EMBL/GenBank/DDBJ databases">
        <title>Draft title - Genomic analysis of global carrot germplasm unveils the trajectory of domestication and the origin of high carotenoid orange carrot.</title>
        <authorList>
            <person name="Iorizzo M."/>
            <person name="Ellison S."/>
            <person name="Senalik D."/>
            <person name="Macko-Podgorni A."/>
            <person name="Grzebelus D."/>
            <person name="Bostan H."/>
            <person name="Rolling W."/>
            <person name="Curaba J."/>
            <person name="Simon P."/>
        </authorList>
    </citation>
    <scope>NUCLEOTIDE SEQUENCE</scope>
    <source>
        <tissue evidence="1">Leaf</tissue>
    </source>
</reference>
<proteinExistence type="predicted"/>
<keyword evidence="2" id="KW-1185">Reference proteome</keyword>
<dbReference type="Gramene" id="KZM85066">
    <property type="protein sequence ID" value="KZM85066"/>
    <property type="gene ID" value="DCAR_027512"/>
</dbReference>
<reference evidence="1" key="1">
    <citation type="journal article" date="2016" name="Nat. Genet.">
        <title>A high-quality carrot genome assembly provides new insights into carotenoid accumulation and asterid genome evolution.</title>
        <authorList>
            <person name="Iorizzo M."/>
            <person name="Ellison S."/>
            <person name="Senalik D."/>
            <person name="Zeng P."/>
            <person name="Satapoomin P."/>
            <person name="Huang J."/>
            <person name="Bowman M."/>
            <person name="Iovene M."/>
            <person name="Sanseverino W."/>
            <person name="Cavagnaro P."/>
            <person name="Yildiz M."/>
            <person name="Macko-Podgorni A."/>
            <person name="Moranska E."/>
            <person name="Grzebelus E."/>
            <person name="Grzebelus D."/>
            <person name="Ashrafi H."/>
            <person name="Zheng Z."/>
            <person name="Cheng S."/>
            <person name="Spooner D."/>
            <person name="Van Deynze A."/>
            <person name="Simon P."/>
        </authorList>
    </citation>
    <scope>NUCLEOTIDE SEQUENCE</scope>
    <source>
        <tissue evidence="1">Leaf</tissue>
    </source>
</reference>